<dbReference type="InterPro" id="IPR003870">
    <property type="entry name" value="DUF222"/>
</dbReference>
<evidence type="ECO:0000313" key="4">
    <source>
        <dbReference type="Proteomes" id="UP000464507"/>
    </source>
</evidence>
<reference evidence="3 4" key="1">
    <citation type="submission" date="2016-09" db="EMBL/GenBank/DDBJ databases">
        <title>Complete genome sequence of microbes from the polar regions.</title>
        <authorList>
            <person name="Liao L."/>
            <person name="Chen B."/>
        </authorList>
    </citation>
    <scope>NUCLEOTIDE SEQUENCE [LARGE SCALE GENOMIC DNA]</scope>
    <source>
        <strain evidence="3 4">ZS314</strain>
    </source>
</reference>
<dbReference type="OrthoDB" id="5177627at2"/>
<protein>
    <recommendedName>
        <fullName evidence="2">DUF222 domain-containing protein</fullName>
    </recommendedName>
</protein>
<feature type="region of interest" description="Disordered" evidence="1">
    <location>
        <begin position="136"/>
        <end position="190"/>
    </location>
</feature>
<sequence length="190" mass="20270">MHLIEHLTRVSQAEAARRIRLGAAVRPRRALDGRQLPAAFPIVAAALTAGQLGVNAAAEQSLVDTAAVEPADIVGLHARVWREAPDPDGAEPREEVLRARRRFSLGREVEGMTPFSGALDPTSAALLRAAFSDASAPGATPRFLSEEDIARGTQTWRTPEDRARRRRRGAPSRAPGAPVLDGPTQGARGP</sequence>
<organism evidence="3 4">
    <name type="scientific">Marisediminicola antarctica</name>
    <dbReference type="NCBI Taxonomy" id="674079"/>
    <lineage>
        <taxon>Bacteria</taxon>
        <taxon>Bacillati</taxon>
        <taxon>Actinomycetota</taxon>
        <taxon>Actinomycetes</taxon>
        <taxon>Micrococcales</taxon>
        <taxon>Microbacteriaceae</taxon>
        <taxon>Marisediminicola</taxon>
    </lineage>
</organism>
<dbReference type="KEGG" id="mant:BHD05_11000"/>
<evidence type="ECO:0000313" key="3">
    <source>
        <dbReference type="EMBL" id="QHO70088.1"/>
    </source>
</evidence>
<evidence type="ECO:0000259" key="2">
    <source>
        <dbReference type="Pfam" id="PF02720"/>
    </source>
</evidence>
<keyword evidence="4" id="KW-1185">Reference proteome</keyword>
<gene>
    <name evidence="3" type="ORF">BHD05_11000</name>
</gene>
<evidence type="ECO:0000256" key="1">
    <source>
        <dbReference type="SAM" id="MobiDB-lite"/>
    </source>
</evidence>
<dbReference type="Pfam" id="PF02720">
    <property type="entry name" value="DUF222"/>
    <property type="match status" value="1"/>
</dbReference>
<dbReference type="Proteomes" id="UP000464507">
    <property type="component" value="Chromosome"/>
</dbReference>
<dbReference type="EMBL" id="CP017146">
    <property type="protein sequence ID" value="QHO70088.1"/>
    <property type="molecule type" value="Genomic_DNA"/>
</dbReference>
<dbReference type="AlphaFoldDB" id="A0A7L5AHN6"/>
<dbReference type="RefSeq" id="WP_161886473.1">
    <property type="nucleotide sequence ID" value="NZ_CP017146.1"/>
</dbReference>
<proteinExistence type="predicted"/>
<feature type="domain" description="DUF222" evidence="2">
    <location>
        <begin position="57"/>
        <end position="162"/>
    </location>
</feature>
<accession>A0A7L5AHN6</accession>
<name>A0A7L5AHN6_9MICO</name>